<evidence type="ECO:0000256" key="2">
    <source>
        <dbReference type="ARBA" id="ARBA00005814"/>
    </source>
</evidence>
<dbReference type="InterPro" id="IPR003439">
    <property type="entry name" value="ABC_transporter-like_ATP-bd"/>
</dbReference>
<dbReference type="PANTHER" id="PTHR48041">
    <property type="entry name" value="ABC TRANSPORTER G FAMILY MEMBER 28"/>
    <property type="match status" value="1"/>
</dbReference>
<evidence type="ECO:0000256" key="9">
    <source>
        <dbReference type="SAM" id="MobiDB-lite"/>
    </source>
</evidence>
<evidence type="ECO:0000259" key="11">
    <source>
        <dbReference type="PROSITE" id="PS50893"/>
    </source>
</evidence>
<dbReference type="GO" id="GO:0016020">
    <property type="term" value="C:membrane"/>
    <property type="evidence" value="ECO:0007669"/>
    <property type="project" value="UniProtKB-SubCell"/>
</dbReference>
<dbReference type="AlphaFoldDB" id="A0ABD0M7V8"/>
<feature type="region of interest" description="Disordered" evidence="9">
    <location>
        <begin position="1"/>
        <end position="59"/>
    </location>
</feature>
<dbReference type="CDD" id="cd03213">
    <property type="entry name" value="ABCG_EPDR"/>
    <property type="match status" value="1"/>
</dbReference>
<evidence type="ECO:0000256" key="5">
    <source>
        <dbReference type="ARBA" id="ARBA00022741"/>
    </source>
</evidence>
<dbReference type="Pfam" id="PF19055">
    <property type="entry name" value="ABC2_membrane_7"/>
    <property type="match status" value="1"/>
</dbReference>
<sequence length="677" mass="74844">MADTGERQPLLSSHKSDNSYGGQTSDQHSRDTRNQTTYLGGPERSSYEGRLKRSASMESQPVTLSWQNINVFVREKKKKKTLAVNVEDGAVGGSTGNKGRQQIIKDVSGVVKSGTLVAILGASGAGKSTLMNVLTNRNLKDYVVEGEVKVNGIAVGDGIRNISAYVQQDDLFIGTLTVKETLTFRALLRMDRSIDKKARLERVEEVILELGLSKCADTQIGSAVTKKGISGGESKRLSVACEMLTNPPLLFLDEPTSGLDSFMAQNIVQTLQTMAEKKRTILCNIHQPSSEIFAMFNEVLLLAEGRVAFMGSSAQAMEFFQRLNFTCPTNFNPADFFVLTLAIRPGQEEECKKRVQAVCDAFVDTQEAQDIKDCIEDLTNSGKHGETAVFASLVWRSWISLMRDVVLFRVRVMQTLVIALILGLIYLRLDLDQKGVMNINGAMFLMITNASFSNMFAVVNSFPNELGIFLREYGSGLYRTDVYYLAKSVAEFPTFILLPVVFVAVTYWMIGLHETWQSYLIATGIVTLVALVAVSFGYVISTVAGNVSIALAIGPPILIPFMMFGGFFLNDDSVPVYFIWLKYLSWFKFANELMSVNQWEDITSIPCGFNGTAPMPGSTPMPPADKCLYRSGEDVLQYLSFSADNNLLNIGLLCALFVGFRIISFLFLLIRARRSKT</sequence>
<proteinExistence type="inferred from homology"/>
<feature type="transmembrane region" description="Helical" evidence="10">
    <location>
        <begin position="516"/>
        <end position="540"/>
    </location>
</feature>
<accession>A0ABD0M7V8</accession>
<keyword evidence="8 10" id="KW-0472">Membrane</keyword>
<comment type="subcellular location">
    <subcellularLocation>
        <location evidence="1">Membrane</location>
        <topology evidence="1">Multi-pass membrane protein</topology>
    </subcellularLocation>
</comment>
<dbReference type="PROSITE" id="PS50893">
    <property type="entry name" value="ABC_TRANSPORTER_2"/>
    <property type="match status" value="1"/>
</dbReference>
<evidence type="ECO:0000313" key="12">
    <source>
        <dbReference type="EMBL" id="KAK7507421.1"/>
    </source>
</evidence>
<feature type="transmembrane region" description="Helical" evidence="10">
    <location>
        <begin position="482"/>
        <end position="510"/>
    </location>
</feature>
<gene>
    <name evidence="12" type="ORF">BaRGS_00001356</name>
</gene>
<dbReference type="SUPFAM" id="SSF52540">
    <property type="entry name" value="P-loop containing nucleoside triphosphate hydrolases"/>
    <property type="match status" value="1"/>
</dbReference>
<keyword evidence="13" id="KW-1185">Reference proteome</keyword>
<comment type="caution">
    <text evidence="12">The sequence shown here is derived from an EMBL/GenBank/DDBJ whole genome shotgun (WGS) entry which is preliminary data.</text>
</comment>
<dbReference type="Proteomes" id="UP001519460">
    <property type="component" value="Unassembled WGS sequence"/>
</dbReference>
<evidence type="ECO:0000256" key="8">
    <source>
        <dbReference type="ARBA" id="ARBA00023136"/>
    </source>
</evidence>
<dbReference type="InterPro" id="IPR027417">
    <property type="entry name" value="P-loop_NTPase"/>
</dbReference>
<dbReference type="InterPro" id="IPR017871">
    <property type="entry name" value="ABC_transporter-like_CS"/>
</dbReference>
<keyword evidence="4 10" id="KW-0812">Transmembrane</keyword>
<feature type="domain" description="ABC transporter" evidence="11">
    <location>
        <begin position="84"/>
        <end position="329"/>
    </location>
</feature>
<dbReference type="InterPro" id="IPR043926">
    <property type="entry name" value="ABCG_dom"/>
</dbReference>
<dbReference type="EMBL" id="JACVVK020000004">
    <property type="protein sequence ID" value="KAK7507421.1"/>
    <property type="molecule type" value="Genomic_DNA"/>
</dbReference>
<protein>
    <recommendedName>
        <fullName evidence="11">ABC transporter domain-containing protein</fullName>
    </recommendedName>
</protein>
<comment type="similarity">
    <text evidence="2">Belongs to the ABC transporter superfamily. ABCG family. Eye pigment precursor importer (TC 3.A.1.204) subfamily.</text>
</comment>
<evidence type="ECO:0000256" key="7">
    <source>
        <dbReference type="ARBA" id="ARBA00022989"/>
    </source>
</evidence>
<feature type="transmembrane region" description="Helical" evidence="10">
    <location>
        <begin position="647"/>
        <end position="670"/>
    </location>
</feature>
<evidence type="ECO:0000256" key="3">
    <source>
        <dbReference type="ARBA" id="ARBA00022448"/>
    </source>
</evidence>
<dbReference type="InterPro" id="IPR003593">
    <property type="entry name" value="AAA+_ATPase"/>
</dbReference>
<reference evidence="12 13" key="1">
    <citation type="journal article" date="2023" name="Sci. Data">
        <title>Genome assembly of the Korean intertidal mud-creeper Batillaria attramentaria.</title>
        <authorList>
            <person name="Patra A.K."/>
            <person name="Ho P.T."/>
            <person name="Jun S."/>
            <person name="Lee S.J."/>
            <person name="Kim Y."/>
            <person name="Won Y.J."/>
        </authorList>
    </citation>
    <scope>NUCLEOTIDE SEQUENCE [LARGE SCALE GENOMIC DNA]</scope>
    <source>
        <strain evidence="12">Wonlab-2016</strain>
    </source>
</reference>
<feature type="transmembrane region" description="Helical" evidence="10">
    <location>
        <begin position="547"/>
        <end position="569"/>
    </location>
</feature>
<keyword evidence="5" id="KW-0547">Nucleotide-binding</keyword>
<organism evidence="12 13">
    <name type="scientific">Batillaria attramentaria</name>
    <dbReference type="NCBI Taxonomy" id="370345"/>
    <lineage>
        <taxon>Eukaryota</taxon>
        <taxon>Metazoa</taxon>
        <taxon>Spiralia</taxon>
        <taxon>Lophotrochozoa</taxon>
        <taxon>Mollusca</taxon>
        <taxon>Gastropoda</taxon>
        <taxon>Caenogastropoda</taxon>
        <taxon>Sorbeoconcha</taxon>
        <taxon>Cerithioidea</taxon>
        <taxon>Batillariidae</taxon>
        <taxon>Batillaria</taxon>
    </lineage>
</organism>
<dbReference type="Gene3D" id="3.40.50.300">
    <property type="entry name" value="P-loop containing nucleotide triphosphate hydrolases"/>
    <property type="match status" value="1"/>
</dbReference>
<dbReference type="SMART" id="SM00382">
    <property type="entry name" value="AAA"/>
    <property type="match status" value="1"/>
</dbReference>
<evidence type="ECO:0000313" key="13">
    <source>
        <dbReference type="Proteomes" id="UP001519460"/>
    </source>
</evidence>
<evidence type="ECO:0000256" key="4">
    <source>
        <dbReference type="ARBA" id="ARBA00022692"/>
    </source>
</evidence>
<dbReference type="Pfam" id="PF01061">
    <property type="entry name" value="ABC2_membrane"/>
    <property type="match status" value="1"/>
</dbReference>
<dbReference type="InterPro" id="IPR050352">
    <property type="entry name" value="ABCG_transporters"/>
</dbReference>
<dbReference type="PANTHER" id="PTHR48041:SF139">
    <property type="entry name" value="PROTEIN SCARLET"/>
    <property type="match status" value="1"/>
</dbReference>
<dbReference type="PROSITE" id="PS00211">
    <property type="entry name" value="ABC_TRANSPORTER_1"/>
    <property type="match status" value="1"/>
</dbReference>
<dbReference type="Pfam" id="PF00005">
    <property type="entry name" value="ABC_tran"/>
    <property type="match status" value="1"/>
</dbReference>
<dbReference type="GO" id="GO:0005524">
    <property type="term" value="F:ATP binding"/>
    <property type="evidence" value="ECO:0007669"/>
    <property type="project" value="UniProtKB-KW"/>
</dbReference>
<feature type="compositionally biased region" description="Polar residues" evidence="9">
    <location>
        <begin position="10"/>
        <end position="26"/>
    </location>
</feature>
<evidence type="ECO:0000256" key="10">
    <source>
        <dbReference type="SAM" id="Phobius"/>
    </source>
</evidence>
<evidence type="ECO:0000256" key="1">
    <source>
        <dbReference type="ARBA" id="ARBA00004141"/>
    </source>
</evidence>
<evidence type="ECO:0000256" key="6">
    <source>
        <dbReference type="ARBA" id="ARBA00022840"/>
    </source>
</evidence>
<keyword evidence="3" id="KW-0813">Transport</keyword>
<name>A0ABD0M7V8_9CAEN</name>
<keyword evidence="6" id="KW-0067">ATP-binding</keyword>
<keyword evidence="7 10" id="KW-1133">Transmembrane helix</keyword>
<dbReference type="InterPro" id="IPR013525">
    <property type="entry name" value="ABC2_TM"/>
</dbReference>
<feature type="transmembrane region" description="Helical" evidence="10">
    <location>
        <begin position="406"/>
        <end position="427"/>
    </location>
</feature>